<dbReference type="EMBL" id="GG657882">
    <property type="protein sequence ID" value="EEF81342.1"/>
    <property type="molecule type" value="Genomic_DNA"/>
</dbReference>
<organism evidence="2 3">
    <name type="scientific">Methylophaga thiooxydans DMS010</name>
    <dbReference type="NCBI Taxonomy" id="637616"/>
    <lineage>
        <taxon>Bacteria</taxon>
        <taxon>Pseudomonadati</taxon>
        <taxon>Pseudomonadota</taxon>
        <taxon>Gammaproteobacteria</taxon>
        <taxon>Thiotrichales</taxon>
        <taxon>Piscirickettsiaceae</taxon>
        <taxon>Methylophaga</taxon>
    </lineage>
</organism>
<keyword evidence="3" id="KW-1185">Reference proteome</keyword>
<reference evidence="2 3" key="1">
    <citation type="journal article" date="2011" name="J. Bacteriol.">
        <title>Draft genome sequence of the chemolithoheterotrophic, halophilic methylotroph Methylophaga thiooxydans DMS010.</title>
        <authorList>
            <person name="Boden R."/>
            <person name="Ferriera S."/>
            <person name="Johnson J."/>
            <person name="Kelly D.P."/>
            <person name="Murrell J.C."/>
            <person name="Schafer H."/>
        </authorList>
    </citation>
    <scope>NUCLEOTIDE SEQUENCE [LARGE SCALE GENOMIC DNA]</scope>
    <source>
        <strain evidence="2 3">DMS010</strain>
    </source>
</reference>
<dbReference type="PANTHER" id="PTHR36573">
    <property type="entry name" value="INTERMEMBRANE PHOSPHOLIPID TRANSPORT SYSTEM BINDING PROTEIN MLAC"/>
    <property type="match status" value="1"/>
</dbReference>
<accession>C0N1I2</accession>
<proteinExistence type="predicted"/>
<dbReference type="PIRSF" id="PIRSF004649">
    <property type="entry name" value="MlaC"/>
    <property type="match status" value="1"/>
</dbReference>
<keyword evidence="1" id="KW-0732">Signal</keyword>
<protein>
    <submittedName>
        <fullName evidence="2">Toluene tolerance protein Ttg2D</fullName>
    </submittedName>
</protein>
<evidence type="ECO:0000256" key="1">
    <source>
        <dbReference type="SAM" id="SignalP"/>
    </source>
</evidence>
<dbReference type="PANTHER" id="PTHR36573:SF1">
    <property type="entry name" value="INTERMEMBRANE PHOSPHOLIPID TRANSPORT SYSTEM BINDING PROTEIN MLAC"/>
    <property type="match status" value="1"/>
</dbReference>
<feature type="signal peptide" evidence="1">
    <location>
        <begin position="1"/>
        <end position="28"/>
    </location>
</feature>
<sequence>MTMPTTLMSKFILALAAMMLACSPVALSAQEMSEPQALVKKASDDMLAALAENEVELEDNPDKIYALVEAILMPHFDFEKMSKLALGKNWRQANAEQRVRFTEEFRLLLIRTYSTAMLEYTDEEIRMLPFRDDISRKRVSVPMEVVQPAGPAIPMALSLYQNKQDEWKVYDVKIDGISLVTNYRSSFANDIRQGGMEGLIENLAKRNEKVKV</sequence>
<feature type="chain" id="PRO_5002900673" evidence="1">
    <location>
        <begin position="29"/>
        <end position="212"/>
    </location>
</feature>
<gene>
    <name evidence="2" type="ORF">MDMS009_11</name>
</gene>
<dbReference type="InterPro" id="IPR042245">
    <property type="entry name" value="Tgt2/MlaC_sf"/>
</dbReference>
<dbReference type="AlphaFoldDB" id="C0N1I2"/>
<dbReference type="Pfam" id="PF05494">
    <property type="entry name" value="MlaC"/>
    <property type="match status" value="1"/>
</dbReference>
<evidence type="ECO:0000313" key="3">
    <source>
        <dbReference type="Proteomes" id="UP000004679"/>
    </source>
</evidence>
<dbReference type="Gene3D" id="3.10.450.710">
    <property type="entry name" value="Tgt2/MlaC"/>
    <property type="match status" value="1"/>
</dbReference>
<dbReference type="Proteomes" id="UP000004679">
    <property type="component" value="Unassembled WGS sequence"/>
</dbReference>
<dbReference type="HOGENOM" id="CLU_094502_3_1_6"/>
<dbReference type="RefSeq" id="WP_008289792.1">
    <property type="nucleotide sequence ID" value="NZ_GG657882.1"/>
</dbReference>
<name>C0N1I2_9GAMM</name>
<dbReference type="InterPro" id="IPR008869">
    <property type="entry name" value="MlaC/ttg2D"/>
</dbReference>
<evidence type="ECO:0000313" key="2">
    <source>
        <dbReference type="EMBL" id="EEF81342.1"/>
    </source>
</evidence>